<keyword evidence="3" id="KW-0444">Lipid biosynthesis</keyword>
<keyword evidence="8" id="KW-0756">Sterol biosynthesis</keyword>
<dbReference type="Proteomes" id="UP001212152">
    <property type="component" value="Unassembled WGS sequence"/>
</dbReference>
<reference evidence="14" key="1">
    <citation type="submission" date="2020-05" db="EMBL/GenBank/DDBJ databases">
        <title>Phylogenomic resolution of chytrid fungi.</title>
        <authorList>
            <person name="Stajich J.E."/>
            <person name="Amses K."/>
            <person name="Simmons R."/>
            <person name="Seto K."/>
            <person name="Myers J."/>
            <person name="Bonds A."/>
            <person name="Quandt C.A."/>
            <person name="Barry K."/>
            <person name="Liu P."/>
            <person name="Grigoriev I."/>
            <person name="Longcore J.E."/>
            <person name="James T.Y."/>
        </authorList>
    </citation>
    <scope>NUCLEOTIDE SEQUENCE</scope>
    <source>
        <strain evidence="14">JEL0379</strain>
    </source>
</reference>
<evidence type="ECO:0000256" key="4">
    <source>
        <dbReference type="ARBA" id="ARBA00022692"/>
    </source>
</evidence>
<evidence type="ECO:0000256" key="6">
    <source>
        <dbReference type="ARBA" id="ARBA00022955"/>
    </source>
</evidence>
<keyword evidence="6" id="KW-0752">Steroid biosynthesis</keyword>
<gene>
    <name evidence="14" type="primary">ERG28</name>
    <name evidence="14" type="ORF">HDU87_002839</name>
</gene>
<comment type="subcellular location">
    <subcellularLocation>
        <location evidence="1">Endoplasmic reticulum membrane</location>
        <topology evidence="1">Multi-pass membrane protein</topology>
    </subcellularLocation>
</comment>
<dbReference type="PANTHER" id="PTHR15451:SF19">
    <property type="entry name" value="ERGOSTEROL BIOSYNTHETIC PROTEIN 28 HOMOLOG"/>
    <property type="match status" value="1"/>
</dbReference>
<keyword evidence="12" id="KW-0753">Steroid metabolism</keyword>
<evidence type="ECO:0000313" key="14">
    <source>
        <dbReference type="EMBL" id="KAJ3179633.1"/>
    </source>
</evidence>
<evidence type="ECO:0000256" key="1">
    <source>
        <dbReference type="ARBA" id="ARBA00004477"/>
    </source>
</evidence>
<dbReference type="Pfam" id="PF03694">
    <property type="entry name" value="Erg28"/>
    <property type="match status" value="1"/>
</dbReference>
<evidence type="ECO:0000256" key="11">
    <source>
        <dbReference type="ARBA" id="ARBA00023166"/>
    </source>
</evidence>
<comment type="caution">
    <text evidence="14">The sequence shown here is derived from an EMBL/GenBank/DDBJ whole genome shotgun (WGS) entry which is preliminary data.</text>
</comment>
<proteinExistence type="inferred from homology"/>
<feature type="transmembrane region" description="Helical" evidence="13">
    <location>
        <begin position="109"/>
        <end position="129"/>
    </location>
</feature>
<keyword evidence="11" id="KW-1207">Sterol metabolism</keyword>
<feature type="transmembrane region" description="Helical" evidence="13">
    <location>
        <begin position="50"/>
        <end position="69"/>
    </location>
</feature>
<evidence type="ECO:0000313" key="15">
    <source>
        <dbReference type="Proteomes" id="UP001212152"/>
    </source>
</evidence>
<keyword evidence="5" id="KW-0256">Endoplasmic reticulum</keyword>
<sequence length="132" mass="15233">MDFLPEHALPKYLLFVGSLAFYNGLQNFVPSMRVTGRIYNRTNETTPLMSRMMGLWTITSAIVRVYTALNINDKALYTVCMWTFALALFSFTTEVFVYKTAKWSSPGVWPALLISPVSLWWMINSYSFFITE</sequence>
<dbReference type="GO" id="GO:0030674">
    <property type="term" value="F:protein-macromolecule adaptor activity"/>
    <property type="evidence" value="ECO:0007669"/>
    <property type="project" value="TreeGrafter"/>
</dbReference>
<evidence type="ECO:0000256" key="5">
    <source>
        <dbReference type="ARBA" id="ARBA00022824"/>
    </source>
</evidence>
<dbReference type="AlphaFoldDB" id="A0AAD5TKW8"/>
<evidence type="ECO:0000256" key="12">
    <source>
        <dbReference type="ARBA" id="ARBA00023221"/>
    </source>
</evidence>
<evidence type="ECO:0000256" key="3">
    <source>
        <dbReference type="ARBA" id="ARBA00022516"/>
    </source>
</evidence>
<keyword evidence="7 13" id="KW-1133">Transmembrane helix</keyword>
<feature type="transmembrane region" description="Helical" evidence="13">
    <location>
        <begin position="75"/>
        <end position="97"/>
    </location>
</feature>
<keyword evidence="10 13" id="KW-0472">Membrane</keyword>
<name>A0AAD5TKW8_9FUNG</name>
<evidence type="ECO:0000256" key="13">
    <source>
        <dbReference type="SAM" id="Phobius"/>
    </source>
</evidence>
<evidence type="ECO:0000256" key="2">
    <source>
        <dbReference type="ARBA" id="ARBA00005377"/>
    </source>
</evidence>
<dbReference type="GO" id="GO:0016126">
    <property type="term" value="P:sterol biosynthetic process"/>
    <property type="evidence" value="ECO:0007669"/>
    <property type="project" value="UniProtKB-KW"/>
</dbReference>
<comment type="similarity">
    <text evidence="2">Belongs to the ERG28 family.</text>
</comment>
<keyword evidence="9" id="KW-0443">Lipid metabolism</keyword>
<keyword evidence="4 13" id="KW-0812">Transmembrane</keyword>
<evidence type="ECO:0000256" key="8">
    <source>
        <dbReference type="ARBA" id="ARBA00023011"/>
    </source>
</evidence>
<organism evidence="14 15">
    <name type="scientific">Geranomyces variabilis</name>
    <dbReference type="NCBI Taxonomy" id="109894"/>
    <lineage>
        <taxon>Eukaryota</taxon>
        <taxon>Fungi</taxon>
        <taxon>Fungi incertae sedis</taxon>
        <taxon>Chytridiomycota</taxon>
        <taxon>Chytridiomycota incertae sedis</taxon>
        <taxon>Chytridiomycetes</taxon>
        <taxon>Spizellomycetales</taxon>
        <taxon>Powellomycetaceae</taxon>
        <taxon>Geranomyces</taxon>
    </lineage>
</organism>
<feature type="transmembrane region" description="Helical" evidence="13">
    <location>
        <begin position="12"/>
        <end position="29"/>
    </location>
</feature>
<evidence type="ECO:0000256" key="7">
    <source>
        <dbReference type="ARBA" id="ARBA00022989"/>
    </source>
</evidence>
<dbReference type="InterPro" id="IPR005352">
    <property type="entry name" value="Erg28"/>
</dbReference>
<evidence type="ECO:0000256" key="10">
    <source>
        <dbReference type="ARBA" id="ARBA00023136"/>
    </source>
</evidence>
<dbReference type="PANTHER" id="PTHR15451">
    <property type="entry name" value="ERGOSTEROL BIOSYNTHETIC PROTEIN 28-RELATED"/>
    <property type="match status" value="1"/>
</dbReference>
<dbReference type="GO" id="GO:0005789">
    <property type="term" value="C:endoplasmic reticulum membrane"/>
    <property type="evidence" value="ECO:0007669"/>
    <property type="project" value="UniProtKB-SubCell"/>
</dbReference>
<keyword evidence="15" id="KW-1185">Reference proteome</keyword>
<dbReference type="EMBL" id="JADGJQ010000020">
    <property type="protein sequence ID" value="KAJ3179633.1"/>
    <property type="molecule type" value="Genomic_DNA"/>
</dbReference>
<accession>A0AAD5TKW8</accession>
<evidence type="ECO:0000256" key="9">
    <source>
        <dbReference type="ARBA" id="ARBA00023098"/>
    </source>
</evidence>
<protein>
    <submittedName>
        <fullName evidence="14">Ergosterol biosynthesis protein</fullName>
    </submittedName>
</protein>